<proteinExistence type="predicted"/>
<dbReference type="AlphaFoldDB" id="A0A2P2P2Y1"/>
<keyword evidence="1" id="KW-1133">Transmembrane helix</keyword>
<dbReference type="EMBL" id="GGEC01068631">
    <property type="protein sequence ID" value="MBX49115.1"/>
    <property type="molecule type" value="Transcribed_RNA"/>
</dbReference>
<evidence type="ECO:0000313" key="2">
    <source>
        <dbReference type="EMBL" id="MBX49115.1"/>
    </source>
</evidence>
<accession>A0A2P2P2Y1</accession>
<evidence type="ECO:0000256" key="1">
    <source>
        <dbReference type="SAM" id="Phobius"/>
    </source>
</evidence>
<protein>
    <submittedName>
        <fullName evidence="2">Uncharacterized protein</fullName>
    </submittedName>
</protein>
<organism evidence="2">
    <name type="scientific">Rhizophora mucronata</name>
    <name type="common">Asiatic mangrove</name>
    <dbReference type="NCBI Taxonomy" id="61149"/>
    <lineage>
        <taxon>Eukaryota</taxon>
        <taxon>Viridiplantae</taxon>
        <taxon>Streptophyta</taxon>
        <taxon>Embryophyta</taxon>
        <taxon>Tracheophyta</taxon>
        <taxon>Spermatophyta</taxon>
        <taxon>Magnoliopsida</taxon>
        <taxon>eudicotyledons</taxon>
        <taxon>Gunneridae</taxon>
        <taxon>Pentapetalae</taxon>
        <taxon>rosids</taxon>
        <taxon>fabids</taxon>
        <taxon>Malpighiales</taxon>
        <taxon>Rhizophoraceae</taxon>
        <taxon>Rhizophora</taxon>
    </lineage>
</organism>
<feature type="transmembrane region" description="Helical" evidence="1">
    <location>
        <begin position="12"/>
        <end position="29"/>
    </location>
</feature>
<reference evidence="2" key="1">
    <citation type="submission" date="2018-02" db="EMBL/GenBank/DDBJ databases">
        <title>Rhizophora mucronata_Transcriptome.</title>
        <authorList>
            <person name="Meera S.P."/>
            <person name="Sreeshan A."/>
            <person name="Augustine A."/>
        </authorList>
    </citation>
    <scope>NUCLEOTIDE SEQUENCE</scope>
    <source>
        <tissue evidence="2">Leaf</tissue>
    </source>
</reference>
<keyword evidence="1" id="KW-0472">Membrane</keyword>
<name>A0A2P2P2Y1_RHIMU</name>
<sequence>MVHVTLSFSIEVLYWFAIVGFQALFPFPHENL</sequence>
<keyword evidence="1" id="KW-0812">Transmembrane</keyword>